<keyword evidence="2" id="KW-1185">Reference proteome</keyword>
<dbReference type="SUPFAM" id="SSF52540">
    <property type="entry name" value="P-loop containing nucleoside triphosphate hydrolases"/>
    <property type="match status" value="1"/>
</dbReference>
<gene>
    <name evidence="1" type="ORF">GZA08_02655</name>
</gene>
<sequence>MSRASHVFVLSAGRTGTTTFARAAAALPGFTAGHESRAEAHLAERLDYPDRHIEADNRLVFFLPQLEARFGPRAHYVYLRREPAEIAASYARRWHLTVSIPRAFTQGVRMRPRTRRGEVTAACRDYADWVDSTVSLFLASQRHAMVVDLAEAEAGFARVAEWIGAGEVPQAARDAWGERHNATPPRRLGRGLRHQLRLLVP</sequence>
<dbReference type="Proteomes" id="UP000474757">
    <property type="component" value="Unassembled WGS sequence"/>
</dbReference>
<proteinExistence type="predicted"/>
<evidence type="ECO:0000313" key="2">
    <source>
        <dbReference type="Proteomes" id="UP000474757"/>
    </source>
</evidence>
<dbReference type="InterPro" id="IPR027417">
    <property type="entry name" value="P-loop_NTPase"/>
</dbReference>
<reference evidence="1 2" key="1">
    <citation type="submission" date="2020-02" db="EMBL/GenBank/DDBJ databases">
        <title>Pseudoroseicyclus tamarix, sp. nov., isolated from offshore sediment of a Tamarix chinensis forest.</title>
        <authorList>
            <person name="Gai Y."/>
        </authorList>
    </citation>
    <scope>NUCLEOTIDE SEQUENCE [LARGE SCALE GENOMIC DNA]</scope>
    <source>
        <strain evidence="1 2">CLL3-39</strain>
    </source>
</reference>
<dbReference type="AlphaFoldDB" id="A0A6B2JWY9"/>
<dbReference type="RefSeq" id="WP_163889711.1">
    <property type="nucleotide sequence ID" value="NZ_JAAFYS010000001.1"/>
</dbReference>
<protein>
    <recommendedName>
        <fullName evidence="3">Sulfotransferase family protein</fullName>
    </recommendedName>
</protein>
<evidence type="ECO:0008006" key="3">
    <source>
        <dbReference type="Google" id="ProtNLM"/>
    </source>
</evidence>
<accession>A0A6B2JWY9</accession>
<name>A0A6B2JWY9_9RHOB</name>
<dbReference type="Gene3D" id="3.40.50.300">
    <property type="entry name" value="P-loop containing nucleotide triphosphate hydrolases"/>
    <property type="match status" value="1"/>
</dbReference>
<evidence type="ECO:0000313" key="1">
    <source>
        <dbReference type="EMBL" id="NDU99871.1"/>
    </source>
</evidence>
<organism evidence="1 2">
    <name type="scientific">Pseudoroseicyclus tamaricis</name>
    <dbReference type="NCBI Taxonomy" id="2705421"/>
    <lineage>
        <taxon>Bacteria</taxon>
        <taxon>Pseudomonadati</taxon>
        <taxon>Pseudomonadota</taxon>
        <taxon>Alphaproteobacteria</taxon>
        <taxon>Rhodobacterales</taxon>
        <taxon>Paracoccaceae</taxon>
        <taxon>Pseudoroseicyclus</taxon>
    </lineage>
</organism>
<comment type="caution">
    <text evidence="1">The sequence shown here is derived from an EMBL/GenBank/DDBJ whole genome shotgun (WGS) entry which is preliminary data.</text>
</comment>
<dbReference type="EMBL" id="JAAGAB010000001">
    <property type="protein sequence ID" value="NDU99871.1"/>
    <property type="molecule type" value="Genomic_DNA"/>
</dbReference>